<dbReference type="AlphaFoldDB" id="A0A4Y2S448"/>
<protein>
    <submittedName>
        <fullName evidence="1">Uncharacterized protein</fullName>
    </submittedName>
</protein>
<dbReference type="EMBL" id="BGPR01019707">
    <property type="protein sequence ID" value="GBN82693.1"/>
    <property type="molecule type" value="Genomic_DNA"/>
</dbReference>
<gene>
    <name evidence="1" type="ORF">AVEN_271659_1</name>
</gene>
<keyword evidence="2" id="KW-1185">Reference proteome</keyword>
<dbReference type="Proteomes" id="UP000499080">
    <property type="component" value="Unassembled WGS sequence"/>
</dbReference>
<sequence length="111" mass="13236">MLLRTCRSNLVGEVVHEKLSYVNLAAMVSETVCADSPWKVKWQPFRNLLCYLDINRLQYLLRVKRNFVMSDFVLTGFDCKNYVNWSPSMKPKTHHPNIFLIQRSYNFRVEY</sequence>
<organism evidence="1 2">
    <name type="scientific">Araneus ventricosus</name>
    <name type="common">Orbweaver spider</name>
    <name type="synonym">Epeira ventricosa</name>
    <dbReference type="NCBI Taxonomy" id="182803"/>
    <lineage>
        <taxon>Eukaryota</taxon>
        <taxon>Metazoa</taxon>
        <taxon>Ecdysozoa</taxon>
        <taxon>Arthropoda</taxon>
        <taxon>Chelicerata</taxon>
        <taxon>Arachnida</taxon>
        <taxon>Araneae</taxon>
        <taxon>Araneomorphae</taxon>
        <taxon>Entelegynae</taxon>
        <taxon>Araneoidea</taxon>
        <taxon>Araneidae</taxon>
        <taxon>Araneus</taxon>
    </lineage>
</organism>
<reference evidence="1 2" key="1">
    <citation type="journal article" date="2019" name="Sci. Rep.">
        <title>Orb-weaving spider Araneus ventricosus genome elucidates the spidroin gene catalogue.</title>
        <authorList>
            <person name="Kono N."/>
            <person name="Nakamura H."/>
            <person name="Ohtoshi R."/>
            <person name="Moran D.A.P."/>
            <person name="Shinohara A."/>
            <person name="Yoshida Y."/>
            <person name="Fujiwara M."/>
            <person name="Mori M."/>
            <person name="Tomita M."/>
            <person name="Arakawa K."/>
        </authorList>
    </citation>
    <scope>NUCLEOTIDE SEQUENCE [LARGE SCALE GENOMIC DNA]</scope>
</reference>
<evidence type="ECO:0000313" key="1">
    <source>
        <dbReference type="EMBL" id="GBN82693.1"/>
    </source>
</evidence>
<accession>A0A4Y2S448</accession>
<proteinExistence type="predicted"/>
<evidence type="ECO:0000313" key="2">
    <source>
        <dbReference type="Proteomes" id="UP000499080"/>
    </source>
</evidence>
<name>A0A4Y2S448_ARAVE</name>
<comment type="caution">
    <text evidence="1">The sequence shown here is derived from an EMBL/GenBank/DDBJ whole genome shotgun (WGS) entry which is preliminary data.</text>
</comment>